<dbReference type="Proteomes" id="UP000235728">
    <property type="component" value="Unassembled WGS sequence"/>
</dbReference>
<dbReference type="AlphaFoldDB" id="A0A2N6P053"/>
<feature type="transmembrane region" description="Helical" evidence="5">
    <location>
        <begin position="47"/>
        <end position="73"/>
    </location>
</feature>
<evidence type="ECO:0000256" key="5">
    <source>
        <dbReference type="SAM" id="Phobius"/>
    </source>
</evidence>
<protein>
    <submittedName>
        <fullName evidence="6">Quinidine resistance protein 3</fullName>
    </submittedName>
</protein>
<dbReference type="PANTHER" id="PTHR23502">
    <property type="entry name" value="MAJOR FACILITATOR SUPERFAMILY"/>
    <property type="match status" value="1"/>
</dbReference>
<dbReference type="PANTHER" id="PTHR23502:SF64">
    <property type="entry name" value="TRANSPORTER, PUTATIVE (AFU_ORTHOLOGUE AFUA_3G11760)-RELATED"/>
    <property type="match status" value="1"/>
</dbReference>
<feature type="transmembrane region" description="Helical" evidence="5">
    <location>
        <begin position="85"/>
        <end position="108"/>
    </location>
</feature>
<keyword evidence="2 5" id="KW-0812">Transmembrane</keyword>
<evidence type="ECO:0000256" key="2">
    <source>
        <dbReference type="ARBA" id="ARBA00022692"/>
    </source>
</evidence>
<sequence length="275" mass="30038">MAAGFFLVPETTHHKLITDMAHLPRRQKMAAIAREINPLRSVSLLRYLNVVAVSFASAVTLFALYCMLVPIRFVLNPRFGLESPLLSGVFYLVPGAGCLCSTIIAGRYGDWTAKRWIRKRDRRVPEDRLRACIPALAILQGGGVLIYGWTVDKAVGGMPVPLIFLFVQATGQIIASTMLNTYCLENTPSLSADIIAICWLVRYIGACIATAVALPMIRGIGVGWTLTINTALLVISSGVLMATVKWGESWRSGIVPEEKPAITTPVRERGPTEKV</sequence>
<keyword evidence="4 5" id="KW-0472">Membrane</keyword>
<evidence type="ECO:0000256" key="4">
    <source>
        <dbReference type="ARBA" id="ARBA00023136"/>
    </source>
</evidence>
<feature type="transmembrane region" description="Helical" evidence="5">
    <location>
        <begin position="162"/>
        <end position="182"/>
    </location>
</feature>
<dbReference type="InterPro" id="IPR036259">
    <property type="entry name" value="MFS_trans_sf"/>
</dbReference>
<dbReference type="GO" id="GO:0022857">
    <property type="term" value="F:transmembrane transporter activity"/>
    <property type="evidence" value="ECO:0007669"/>
    <property type="project" value="TreeGrafter"/>
</dbReference>
<evidence type="ECO:0000256" key="3">
    <source>
        <dbReference type="ARBA" id="ARBA00022989"/>
    </source>
</evidence>
<dbReference type="SUPFAM" id="SSF103473">
    <property type="entry name" value="MFS general substrate transporter"/>
    <property type="match status" value="1"/>
</dbReference>
<accession>A0A2N6P053</accession>
<dbReference type="Gene3D" id="1.20.1250.20">
    <property type="entry name" value="MFS general substrate transporter like domains"/>
    <property type="match status" value="1"/>
</dbReference>
<organism evidence="6 7">
    <name type="scientific">Beauveria bassiana</name>
    <name type="common">White muscardine disease fungus</name>
    <name type="synonym">Tritirachium shiotae</name>
    <dbReference type="NCBI Taxonomy" id="176275"/>
    <lineage>
        <taxon>Eukaryota</taxon>
        <taxon>Fungi</taxon>
        <taxon>Dikarya</taxon>
        <taxon>Ascomycota</taxon>
        <taxon>Pezizomycotina</taxon>
        <taxon>Sordariomycetes</taxon>
        <taxon>Hypocreomycetidae</taxon>
        <taxon>Hypocreales</taxon>
        <taxon>Cordycipitaceae</taxon>
        <taxon>Beauveria</taxon>
    </lineage>
</organism>
<proteinExistence type="predicted"/>
<comment type="caution">
    <text evidence="6">The sequence shown here is derived from an EMBL/GenBank/DDBJ whole genome shotgun (WGS) entry which is preliminary data.</text>
</comment>
<feature type="transmembrane region" description="Helical" evidence="5">
    <location>
        <begin position="223"/>
        <end position="244"/>
    </location>
</feature>
<feature type="transmembrane region" description="Helical" evidence="5">
    <location>
        <begin position="194"/>
        <end position="217"/>
    </location>
</feature>
<evidence type="ECO:0000313" key="7">
    <source>
        <dbReference type="Proteomes" id="UP000235728"/>
    </source>
</evidence>
<dbReference type="EMBL" id="MRVG01000001">
    <property type="protein sequence ID" value="PMB72903.1"/>
    <property type="molecule type" value="Genomic_DNA"/>
</dbReference>
<keyword evidence="3 5" id="KW-1133">Transmembrane helix</keyword>
<comment type="subcellular location">
    <subcellularLocation>
        <location evidence="1">Membrane</location>
        <topology evidence="1">Multi-pass membrane protein</topology>
    </subcellularLocation>
</comment>
<evidence type="ECO:0000256" key="1">
    <source>
        <dbReference type="ARBA" id="ARBA00004141"/>
    </source>
</evidence>
<evidence type="ECO:0000313" key="6">
    <source>
        <dbReference type="EMBL" id="PMB72903.1"/>
    </source>
</evidence>
<name>A0A2N6P053_BEABA</name>
<dbReference type="OMA" id="TAKRWIR"/>
<feature type="transmembrane region" description="Helical" evidence="5">
    <location>
        <begin position="129"/>
        <end position="150"/>
    </location>
</feature>
<dbReference type="GO" id="GO:0005886">
    <property type="term" value="C:plasma membrane"/>
    <property type="evidence" value="ECO:0007669"/>
    <property type="project" value="TreeGrafter"/>
</dbReference>
<gene>
    <name evidence="6" type="primary">QDR3_0</name>
    <name evidence="6" type="ORF">BM221_000320</name>
</gene>
<reference evidence="6 7" key="1">
    <citation type="journal article" date="2016" name="Appl. Microbiol. Biotechnol.">
        <title>Characterization of T-DNA insertion mutants with decreased virulence in the entomopathogenic fungus Beauveria bassiana JEF-007.</title>
        <authorList>
            <person name="Kim S."/>
            <person name="Lee S.J."/>
            <person name="Nai Y.S."/>
            <person name="Yu J.S."/>
            <person name="Lee M.R."/>
            <person name="Yang Y.T."/>
            <person name="Kim J.S."/>
        </authorList>
    </citation>
    <scope>NUCLEOTIDE SEQUENCE [LARGE SCALE GENOMIC DNA]</scope>
    <source>
        <strain evidence="6 7">JEF-007</strain>
    </source>
</reference>